<comment type="caution">
    <text evidence="15">The sequence shown here is derived from an EMBL/GenBank/DDBJ whole genome shotgun (WGS) entry which is preliminary data.</text>
</comment>
<keyword evidence="15" id="KW-0675">Receptor</keyword>
<dbReference type="RefSeq" id="WP_222825763.1">
    <property type="nucleotide sequence ID" value="NZ_JAHWXP010000004.1"/>
</dbReference>
<evidence type="ECO:0000256" key="8">
    <source>
        <dbReference type="ARBA" id="ARBA00023136"/>
    </source>
</evidence>
<dbReference type="InterPro" id="IPR012910">
    <property type="entry name" value="Plug_dom"/>
</dbReference>
<evidence type="ECO:0000313" key="15">
    <source>
        <dbReference type="EMBL" id="MBY8338285.1"/>
    </source>
</evidence>
<feature type="signal peptide" evidence="12">
    <location>
        <begin position="1"/>
        <end position="20"/>
    </location>
</feature>
<evidence type="ECO:0000256" key="7">
    <source>
        <dbReference type="ARBA" id="ARBA00023077"/>
    </source>
</evidence>
<evidence type="ECO:0000256" key="4">
    <source>
        <dbReference type="ARBA" id="ARBA00022692"/>
    </source>
</evidence>
<evidence type="ECO:0000256" key="3">
    <source>
        <dbReference type="ARBA" id="ARBA00022452"/>
    </source>
</evidence>
<dbReference type="Gene3D" id="2.40.170.20">
    <property type="entry name" value="TonB-dependent receptor, beta-barrel domain"/>
    <property type="match status" value="1"/>
</dbReference>
<keyword evidence="5 12" id="KW-0732">Signal</keyword>
<dbReference type="PANTHER" id="PTHR30069:SF53">
    <property type="entry name" value="COLICIN I RECEPTOR-RELATED"/>
    <property type="match status" value="1"/>
</dbReference>
<gene>
    <name evidence="15" type="ORF">KYN89_14645</name>
</gene>
<name>A0ABS7PGT1_9SPHN</name>
<keyword evidence="4 10" id="KW-0812">Transmembrane</keyword>
<dbReference type="PANTHER" id="PTHR30069">
    <property type="entry name" value="TONB-DEPENDENT OUTER MEMBRANE RECEPTOR"/>
    <property type="match status" value="1"/>
</dbReference>
<comment type="similarity">
    <text evidence="10 11">Belongs to the TonB-dependent receptor family.</text>
</comment>
<keyword evidence="16" id="KW-1185">Reference proteome</keyword>
<keyword evidence="8 10" id="KW-0472">Membrane</keyword>
<evidence type="ECO:0000256" key="9">
    <source>
        <dbReference type="ARBA" id="ARBA00023237"/>
    </source>
</evidence>
<evidence type="ECO:0000256" key="10">
    <source>
        <dbReference type="PROSITE-ProRule" id="PRU01360"/>
    </source>
</evidence>
<keyword evidence="6" id="KW-0406">Ion transport</keyword>
<sequence>MRTFLFLGGSILGLTAPAYAQDVQDPEADADEMVLASDAFEIDEDAITITVTGNPSEVEDTGQPVTVIGAQEIAQIQGPDLTRVLRRVPGVTINRTGGLGATTGVSVRGASNDQLLVLIDGVRVADTASPAGAFDFGTLTSSNLAKMELLRGANSVVWGADALAGVLVASTVERSGLGGSVEAGSRSTVASSIEGGLAGDVGFIGGSASYLTTDGFSAAANGTEPDGFRQFVVNGRARAYISRTFELIGSLRYAEGTLDIDGFAPPTYALGDTEEIQETSQLSGNVGAIYDGGALFLRGGYSFSDTARDNLPGPGQAATFESDGHSDRLELRGEWRPIGPLIVNFGAENLWSDYESTSFGATSSADTSIFGAYVQAGIEFGGLAGHVGVRQDEHEDFGGATSFGGDLTFEIVPNLRLRASVGEGFKAPSLYQLYSDYGNAILQPEESTSYDLGIAYGTRTSPFYASVTAFQRDSENLIAFVGCPVQTGICDNRPFGTYDNVSQARARGIEVEAGATPVNGLTLRAAYAYTEAEDRSTGTANFGNELARRPSNAATLSVDWAPLPDRVGVPVIGGDLRIVGEAFDNAANTVVLDGYTVFDLRVSMPLGKIAGERPVEIFARAENLFDEEYQTAAGYAQAPRGVFAGLRVGL</sequence>
<evidence type="ECO:0000256" key="12">
    <source>
        <dbReference type="SAM" id="SignalP"/>
    </source>
</evidence>
<keyword evidence="7 11" id="KW-0798">TonB box</keyword>
<evidence type="ECO:0000256" key="6">
    <source>
        <dbReference type="ARBA" id="ARBA00023065"/>
    </source>
</evidence>
<feature type="chain" id="PRO_5047449026" evidence="12">
    <location>
        <begin position="21"/>
        <end position="650"/>
    </location>
</feature>
<comment type="subcellular location">
    <subcellularLocation>
        <location evidence="1 10">Cell outer membrane</location>
        <topology evidence="1 10">Multi-pass membrane protein</topology>
    </subcellularLocation>
</comment>
<evidence type="ECO:0000259" key="14">
    <source>
        <dbReference type="Pfam" id="PF07715"/>
    </source>
</evidence>
<keyword evidence="9 10" id="KW-0998">Cell outer membrane</keyword>
<dbReference type="InterPro" id="IPR036942">
    <property type="entry name" value="Beta-barrel_TonB_sf"/>
</dbReference>
<dbReference type="Proteomes" id="UP000759298">
    <property type="component" value="Unassembled WGS sequence"/>
</dbReference>
<dbReference type="PROSITE" id="PS52016">
    <property type="entry name" value="TONB_DEPENDENT_REC_3"/>
    <property type="match status" value="1"/>
</dbReference>
<evidence type="ECO:0000256" key="2">
    <source>
        <dbReference type="ARBA" id="ARBA00022448"/>
    </source>
</evidence>
<feature type="domain" description="TonB-dependent receptor-like beta-barrel" evidence="13">
    <location>
        <begin position="265"/>
        <end position="624"/>
    </location>
</feature>
<dbReference type="Pfam" id="PF00593">
    <property type="entry name" value="TonB_dep_Rec_b-barrel"/>
    <property type="match status" value="1"/>
</dbReference>
<keyword evidence="2 10" id="KW-0813">Transport</keyword>
<evidence type="ECO:0000256" key="1">
    <source>
        <dbReference type="ARBA" id="ARBA00004571"/>
    </source>
</evidence>
<evidence type="ECO:0000313" key="16">
    <source>
        <dbReference type="Proteomes" id="UP000759298"/>
    </source>
</evidence>
<accession>A0ABS7PGT1</accession>
<evidence type="ECO:0000259" key="13">
    <source>
        <dbReference type="Pfam" id="PF00593"/>
    </source>
</evidence>
<proteinExistence type="inferred from homology"/>
<evidence type="ECO:0000256" key="11">
    <source>
        <dbReference type="RuleBase" id="RU003357"/>
    </source>
</evidence>
<dbReference type="InterPro" id="IPR039426">
    <property type="entry name" value="TonB-dep_rcpt-like"/>
</dbReference>
<dbReference type="InterPro" id="IPR000531">
    <property type="entry name" value="Beta-barrel_TonB"/>
</dbReference>
<organism evidence="15 16">
    <name type="scientific">Alteriqipengyuania abyssalis</name>
    <dbReference type="NCBI Taxonomy" id="2860200"/>
    <lineage>
        <taxon>Bacteria</taxon>
        <taxon>Pseudomonadati</taxon>
        <taxon>Pseudomonadota</taxon>
        <taxon>Alphaproteobacteria</taxon>
        <taxon>Sphingomonadales</taxon>
        <taxon>Erythrobacteraceae</taxon>
        <taxon>Alteriqipengyuania</taxon>
    </lineage>
</organism>
<dbReference type="Pfam" id="PF07715">
    <property type="entry name" value="Plug"/>
    <property type="match status" value="1"/>
</dbReference>
<dbReference type="CDD" id="cd01347">
    <property type="entry name" value="ligand_gated_channel"/>
    <property type="match status" value="1"/>
</dbReference>
<protein>
    <submittedName>
        <fullName evidence="15">TonB-dependent receptor</fullName>
    </submittedName>
</protein>
<dbReference type="SUPFAM" id="SSF56935">
    <property type="entry name" value="Porins"/>
    <property type="match status" value="1"/>
</dbReference>
<reference evidence="15 16" key="1">
    <citation type="submission" date="2021-07" db="EMBL/GenBank/DDBJ databases">
        <title>Alteriqipengyuania abyssalis NZ-12B nov, sp.nov isolated from deep sea sponge in pacific ocean.</title>
        <authorList>
            <person name="Tareen S."/>
            <person name="Wink J."/>
        </authorList>
    </citation>
    <scope>NUCLEOTIDE SEQUENCE [LARGE SCALE GENOMIC DNA]</scope>
    <source>
        <strain evidence="15 16">NZ-12B</strain>
    </source>
</reference>
<feature type="domain" description="TonB-dependent receptor plug" evidence="14">
    <location>
        <begin position="58"/>
        <end position="166"/>
    </location>
</feature>
<dbReference type="EMBL" id="JAHWXP010000004">
    <property type="protein sequence ID" value="MBY8338285.1"/>
    <property type="molecule type" value="Genomic_DNA"/>
</dbReference>
<evidence type="ECO:0000256" key="5">
    <source>
        <dbReference type="ARBA" id="ARBA00022729"/>
    </source>
</evidence>
<dbReference type="Gene3D" id="2.170.130.10">
    <property type="entry name" value="TonB-dependent receptor, plug domain"/>
    <property type="match status" value="1"/>
</dbReference>
<dbReference type="InterPro" id="IPR037066">
    <property type="entry name" value="Plug_dom_sf"/>
</dbReference>
<keyword evidence="3 10" id="KW-1134">Transmembrane beta strand</keyword>